<dbReference type="RefSeq" id="WP_219748360.1">
    <property type="nucleotide sequence ID" value="NZ_JAHXZN010000002.1"/>
</dbReference>
<keyword evidence="2" id="KW-1185">Reference proteome</keyword>
<reference evidence="1 2" key="1">
    <citation type="submission" date="2021-07" db="EMBL/GenBank/DDBJ databases">
        <title>Sphingomonas sp.</title>
        <authorList>
            <person name="Feng G."/>
            <person name="Li J."/>
            <person name="Pan M."/>
        </authorList>
    </citation>
    <scope>NUCLEOTIDE SEQUENCE [LARGE SCALE GENOMIC DNA]</scope>
    <source>
        <strain evidence="1 2">RRHST34</strain>
    </source>
</reference>
<sequence>MLSRPTTPSLAGTTRVTYCQDQPKRFLCERDEASLPTAGGYVALGDARYAVRRVERIAREALAYVMPD</sequence>
<organism evidence="1 2">
    <name type="scientific">Sphingomonas citri</name>
    <dbReference type="NCBI Taxonomy" id="2862499"/>
    <lineage>
        <taxon>Bacteria</taxon>
        <taxon>Pseudomonadati</taxon>
        <taxon>Pseudomonadota</taxon>
        <taxon>Alphaproteobacteria</taxon>
        <taxon>Sphingomonadales</taxon>
        <taxon>Sphingomonadaceae</taxon>
        <taxon>Sphingomonas</taxon>
    </lineage>
</organism>
<protein>
    <submittedName>
        <fullName evidence="1">Uncharacterized protein</fullName>
    </submittedName>
</protein>
<proteinExistence type="predicted"/>
<dbReference type="EMBL" id="JAHXZN010000002">
    <property type="protein sequence ID" value="MBW6530935.1"/>
    <property type="molecule type" value="Genomic_DNA"/>
</dbReference>
<evidence type="ECO:0000313" key="2">
    <source>
        <dbReference type="Proteomes" id="UP000759103"/>
    </source>
</evidence>
<dbReference type="Proteomes" id="UP000759103">
    <property type="component" value="Unassembled WGS sequence"/>
</dbReference>
<evidence type="ECO:0000313" key="1">
    <source>
        <dbReference type="EMBL" id="MBW6530935.1"/>
    </source>
</evidence>
<name>A0ABS7BMW6_9SPHN</name>
<comment type="caution">
    <text evidence="1">The sequence shown here is derived from an EMBL/GenBank/DDBJ whole genome shotgun (WGS) entry which is preliminary data.</text>
</comment>
<accession>A0ABS7BMW6</accession>
<gene>
    <name evidence="1" type="ORF">KZ820_09320</name>
</gene>